<dbReference type="AlphaFoldDB" id="A0A3R8SFD6"/>
<reference evidence="3" key="2">
    <citation type="journal article" date="2021" name="PeerJ">
        <title>Extensive microbial diversity within the chicken gut microbiome revealed by metagenomics and culture.</title>
        <authorList>
            <person name="Gilroy R."/>
            <person name="Ravi A."/>
            <person name="Getino M."/>
            <person name="Pursley I."/>
            <person name="Horton D.L."/>
            <person name="Alikhan N.F."/>
            <person name="Baker D."/>
            <person name="Gharbi K."/>
            <person name="Hall N."/>
            <person name="Watson M."/>
            <person name="Adriaenssens E.M."/>
            <person name="Foster-Nyarko E."/>
            <person name="Jarju S."/>
            <person name="Secka A."/>
            <person name="Antonio M."/>
            <person name="Oren A."/>
            <person name="Chaudhuri R.R."/>
            <person name="La Ragione R."/>
            <person name="Hildebrand F."/>
            <person name="Pallen M.J."/>
        </authorList>
    </citation>
    <scope>NUCLEOTIDE SEQUENCE</scope>
    <source>
        <strain evidence="3">1647</strain>
    </source>
</reference>
<evidence type="ECO:0000259" key="2">
    <source>
        <dbReference type="Pfam" id="PF10756"/>
    </source>
</evidence>
<accession>A0A3R8SFD6</accession>
<protein>
    <submittedName>
        <fullName evidence="4">PH domain-containing protein</fullName>
    </submittedName>
</protein>
<keyword evidence="1" id="KW-1133">Transmembrane helix</keyword>
<feature type="transmembrane region" description="Helical" evidence="1">
    <location>
        <begin position="55"/>
        <end position="78"/>
    </location>
</feature>
<keyword evidence="5" id="KW-1185">Reference proteome</keyword>
<dbReference type="Proteomes" id="UP000274327">
    <property type="component" value="Unassembled WGS sequence"/>
</dbReference>
<dbReference type="Pfam" id="PF10756">
    <property type="entry name" value="bPH_6"/>
    <property type="match status" value="1"/>
</dbReference>
<keyword evidence="1" id="KW-0472">Membrane</keyword>
<feature type="domain" description="Low molecular weight protein antigen 6 PH" evidence="2">
    <location>
        <begin position="74"/>
        <end position="140"/>
    </location>
</feature>
<dbReference type="RefSeq" id="WP_010551580.1">
    <property type="nucleotide sequence ID" value="NZ_JALXWX010000006.1"/>
</dbReference>
<evidence type="ECO:0000313" key="4">
    <source>
        <dbReference type="EMBL" id="RRR19696.1"/>
    </source>
</evidence>
<comment type="caution">
    <text evidence="4">The sequence shown here is derived from an EMBL/GenBank/DDBJ whole genome shotgun (WGS) entry which is preliminary data.</text>
</comment>
<organism evidence="4 5">
    <name type="scientific">Brachybacterium paraconglomeratum</name>
    <dbReference type="NCBI Taxonomy" id="173362"/>
    <lineage>
        <taxon>Bacteria</taxon>
        <taxon>Bacillati</taxon>
        <taxon>Actinomycetota</taxon>
        <taxon>Actinomycetes</taxon>
        <taxon>Micrococcales</taxon>
        <taxon>Dermabacteraceae</taxon>
        <taxon>Brachybacterium</taxon>
    </lineage>
</organism>
<gene>
    <name evidence="4" type="ORF">DS079_05505</name>
    <name evidence="3" type="ORF">K8W24_05360</name>
</gene>
<evidence type="ECO:0000313" key="5">
    <source>
        <dbReference type="Proteomes" id="UP000274327"/>
    </source>
</evidence>
<evidence type="ECO:0000313" key="3">
    <source>
        <dbReference type="EMBL" id="HJF49215.1"/>
    </source>
</evidence>
<feature type="transmembrane region" description="Helical" evidence="1">
    <location>
        <begin position="26"/>
        <end position="49"/>
    </location>
</feature>
<keyword evidence="1" id="KW-0812">Transmembrane</keyword>
<dbReference type="GeneID" id="78120488"/>
<dbReference type="InterPro" id="IPR019692">
    <property type="entry name" value="CFP-6_PH"/>
</dbReference>
<dbReference type="Proteomes" id="UP000775129">
    <property type="component" value="Unassembled WGS sequence"/>
</dbReference>
<sequence length="160" mass="17445">MSSAAGTPGRDDARAVEVFRPRAVRWAAYITAVIVMAGMIGGAVMITSFQLGGRLGLLMIGLLIALFCHLEASVRVVARPDGLEVRNLMRTRTFEWPEVLGISFPMGDPWAHLDLADGRTHPLHAIQRYDGERAISAAHRLLHLVQERGEAHGEGDAQRG</sequence>
<reference evidence="4 5" key="1">
    <citation type="submission" date="2018-07" db="EMBL/GenBank/DDBJ databases">
        <title>Brachybacteriurn paraconglorneratum KCTC 9916.</title>
        <authorList>
            <person name="Li Y."/>
        </authorList>
    </citation>
    <scope>NUCLEOTIDE SEQUENCE [LARGE SCALE GENOMIC DNA]</scope>
    <source>
        <strain evidence="4 5">KCTC 9916</strain>
    </source>
</reference>
<reference evidence="3" key="3">
    <citation type="submission" date="2021-09" db="EMBL/GenBank/DDBJ databases">
        <authorList>
            <person name="Gilroy R."/>
        </authorList>
    </citation>
    <scope>NUCLEOTIDE SEQUENCE</scope>
    <source>
        <strain evidence="3">1647</strain>
    </source>
</reference>
<evidence type="ECO:0000256" key="1">
    <source>
        <dbReference type="SAM" id="Phobius"/>
    </source>
</evidence>
<name>A0A3R8SFD6_9MICO</name>
<proteinExistence type="predicted"/>
<dbReference type="EMBL" id="DYWO01000158">
    <property type="protein sequence ID" value="HJF49215.1"/>
    <property type="molecule type" value="Genomic_DNA"/>
</dbReference>
<dbReference type="EMBL" id="QOCI01000002">
    <property type="protein sequence ID" value="RRR19696.1"/>
    <property type="molecule type" value="Genomic_DNA"/>
</dbReference>